<evidence type="ECO:0000256" key="12">
    <source>
        <dbReference type="SAM" id="Phobius"/>
    </source>
</evidence>
<dbReference type="STRING" id="27349.A0A0L6VKY4"/>
<evidence type="ECO:0000256" key="5">
    <source>
        <dbReference type="ARBA" id="ARBA00022989"/>
    </source>
</evidence>
<comment type="caution">
    <text evidence="13">The sequence shown here is derived from an EMBL/GenBank/DDBJ whole genome shotgun (WGS) entry which is preliminary data.</text>
</comment>
<organism evidence="13 14">
    <name type="scientific">Puccinia sorghi</name>
    <dbReference type="NCBI Taxonomy" id="27349"/>
    <lineage>
        <taxon>Eukaryota</taxon>
        <taxon>Fungi</taxon>
        <taxon>Dikarya</taxon>
        <taxon>Basidiomycota</taxon>
        <taxon>Pucciniomycotina</taxon>
        <taxon>Pucciniomycetes</taxon>
        <taxon>Pucciniales</taxon>
        <taxon>Pucciniaceae</taxon>
        <taxon>Puccinia</taxon>
    </lineage>
</organism>
<evidence type="ECO:0000256" key="8">
    <source>
        <dbReference type="ARBA" id="ARBA00023133"/>
    </source>
</evidence>
<evidence type="ECO:0000256" key="4">
    <source>
        <dbReference type="ARBA" id="ARBA00022723"/>
    </source>
</evidence>
<keyword evidence="7" id="KW-0408">Iron</keyword>
<evidence type="ECO:0000256" key="9">
    <source>
        <dbReference type="ARBA" id="ARBA00023136"/>
    </source>
</evidence>
<evidence type="ECO:0008006" key="15">
    <source>
        <dbReference type="Google" id="ProtNLM"/>
    </source>
</evidence>
<evidence type="ECO:0000256" key="3">
    <source>
        <dbReference type="ARBA" id="ARBA00022692"/>
    </source>
</evidence>
<feature type="transmembrane region" description="Helical" evidence="12">
    <location>
        <begin position="404"/>
        <end position="423"/>
    </location>
</feature>
<dbReference type="PANTHER" id="PTHR23289">
    <property type="entry name" value="CYTOCHROME C OXIDASE ASSEMBLY PROTEIN COX15"/>
    <property type="match status" value="1"/>
</dbReference>
<dbReference type="PANTHER" id="PTHR23289:SF2">
    <property type="entry name" value="CYTOCHROME C OXIDASE ASSEMBLY PROTEIN COX15 HOMOLOG"/>
    <property type="match status" value="1"/>
</dbReference>
<evidence type="ECO:0000256" key="6">
    <source>
        <dbReference type="ARBA" id="ARBA00023002"/>
    </source>
</evidence>
<dbReference type="Proteomes" id="UP000037035">
    <property type="component" value="Unassembled WGS sequence"/>
</dbReference>
<dbReference type="InterPro" id="IPR003780">
    <property type="entry name" value="COX15/CtaA_fam"/>
</dbReference>
<comment type="catalytic activity">
    <reaction evidence="11">
        <text>Fe(II)-heme o + 2 A + H2O = Fe(II)-heme a + 2 AH2</text>
        <dbReference type="Rhea" id="RHEA:63388"/>
        <dbReference type="ChEBI" id="CHEBI:13193"/>
        <dbReference type="ChEBI" id="CHEBI:15377"/>
        <dbReference type="ChEBI" id="CHEBI:17499"/>
        <dbReference type="ChEBI" id="CHEBI:60530"/>
        <dbReference type="ChEBI" id="CHEBI:61715"/>
        <dbReference type="EC" id="1.17.99.9"/>
    </reaction>
    <physiologicalReaction direction="left-to-right" evidence="11">
        <dbReference type="Rhea" id="RHEA:63389"/>
    </physiologicalReaction>
</comment>
<dbReference type="InterPro" id="IPR023754">
    <property type="entry name" value="HemeA_Synthase_type2"/>
</dbReference>
<sequence length="514" mass="57596">MLRSRLPQLSALSLFTKSSSTRIISTKFPFSPFSTYHPPYQPFPSNFLLQRTHFSSPQTSLSFYTSAFRQCQQSLYGRRCTSNLTSNPDQLALSPPIISKHLMLVASLVFTIVVVGGYTRLTESGLSITEWNLVSGILPPLSPEDWETEFGKYRATPEFKLLNHGMGLEEFKKIFFWEWAHRIMGRVIGLSFLLPIPFFIRFGLIRSKKTGWSLAAIGSLIGCQGLLGWYMVQSGLDQDELDQRDGVPRVSQYRLAAHLIMAFTVYSTCIRLAGGLWRDWKLAVEGRPLFHRLNRHQISSALESIQVLNNKLPSRARFFIGSLTGLIFLTAASGGFVAGLDAGLVYNTFPKMGDRWIPAQTELFSSLYTNRGKPVGLLEAERERSLLDLSWMRNVFENPTTVQFNHRVLGSLTFISSISWAMFIEKNKNLVPRSTLNLSRLMALVASNQLALGIGTLVYLVPTSLALLHQANSLLLLSVSLLAGLSLRRPGALALKSFYKLQSNALLVKHPNTR</sequence>
<evidence type="ECO:0000256" key="11">
    <source>
        <dbReference type="ARBA" id="ARBA00048044"/>
    </source>
</evidence>
<keyword evidence="4" id="KW-0479">Metal-binding</keyword>
<dbReference type="GO" id="GO:0005743">
    <property type="term" value="C:mitochondrial inner membrane"/>
    <property type="evidence" value="ECO:0007669"/>
    <property type="project" value="TreeGrafter"/>
</dbReference>
<dbReference type="EMBL" id="LAVV01004455">
    <property type="protein sequence ID" value="KNZ61426.1"/>
    <property type="molecule type" value="Genomic_DNA"/>
</dbReference>
<comment type="cofactor">
    <cofactor evidence="1">
        <name>heme b</name>
        <dbReference type="ChEBI" id="CHEBI:60344"/>
    </cofactor>
</comment>
<comment type="pathway">
    <text evidence="10">Porphyrin-containing compound metabolism; heme A biosynthesis; heme A from heme O: step 1/1.</text>
</comment>
<feature type="transmembrane region" description="Helical" evidence="12">
    <location>
        <begin position="212"/>
        <end position="232"/>
    </location>
</feature>
<dbReference type="OrthoDB" id="1726137at2759"/>
<dbReference type="GO" id="GO:0016653">
    <property type="term" value="F:oxidoreductase activity, acting on NAD(P)H, heme protein as acceptor"/>
    <property type="evidence" value="ECO:0007669"/>
    <property type="project" value="TreeGrafter"/>
</dbReference>
<dbReference type="AlphaFoldDB" id="A0A0L6VKY4"/>
<evidence type="ECO:0000256" key="2">
    <source>
        <dbReference type="ARBA" id="ARBA00004141"/>
    </source>
</evidence>
<reference evidence="13 14" key="1">
    <citation type="submission" date="2015-08" db="EMBL/GenBank/DDBJ databases">
        <title>Next Generation Sequencing and Analysis of the Genome of Puccinia sorghi L Schw, the Causal Agent of Maize Common Rust.</title>
        <authorList>
            <person name="Rochi L."/>
            <person name="Burguener G."/>
            <person name="Darino M."/>
            <person name="Turjanski A."/>
            <person name="Kreff E."/>
            <person name="Dieguez M.J."/>
            <person name="Sacco F."/>
        </authorList>
    </citation>
    <scope>NUCLEOTIDE SEQUENCE [LARGE SCALE GENOMIC DNA]</scope>
    <source>
        <strain evidence="13 14">RO10H11247</strain>
    </source>
</reference>
<evidence type="ECO:0000313" key="14">
    <source>
        <dbReference type="Proteomes" id="UP000037035"/>
    </source>
</evidence>
<feature type="transmembrane region" description="Helical" evidence="12">
    <location>
        <begin position="252"/>
        <end position="273"/>
    </location>
</feature>
<evidence type="ECO:0000313" key="13">
    <source>
        <dbReference type="EMBL" id="KNZ61426.1"/>
    </source>
</evidence>
<dbReference type="VEuPathDB" id="FungiDB:VP01_1400g6"/>
<keyword evidence="6" id="KW-0560">Oxidoreductase</keyword>
<gene>
    <name evidence="13" type="ORF">VP01_1400g6</name>
</gene>
<evidence type="ECO:0000256" key="7">
    <source>
        <dbReference type="ARBA" id="ARBA00023004"/>
    </source>
</evidence>
<keyword evidence="14" id="KW-1185">Reference proteome</keyword>
<feature type="transmembrane region" description="Helical" evidence="12">
    <location>
        <begin position="443"/>
        <end position="461"/>
    </location>
</feature>
<dbReference type="GO" id="GO:0046872">
    <property type="term" value="F:metal ion binding"/>
    <property type="evidence" value="ECO:0007669"/>
    <property type="project" value="UniProtKB-KW"/>
</dbReference>
<dbReference type="Pfam" id="PF02628">
    <property type="entry name" value="COX15-CtaA"/>
    <property type="match status" value="1"/>
</dbReference>
<feature type="transmembrane region" description="Helical" evidence="12">
    <location>
        <begin position="318"/>
        <end position="340"/>
    </location>
</feature>
<keyword evidence="3 12" id="KW-0812">Transmembrane</keyword>
<protein>
    <recommendedName>
        <fullName evidence="15">Cytochrome c oxidase assembly protein subunit 15</fullName>
    </recommendedName>
</protein>
<keyword evidence="9 12" id="KW-0472">Membrane</keyword>
<evidence type="ECO:0000256" key="10">
    <source>
        <dbReference type="ARBA" id="ARBA00044501"/>
    </source>
</evidence>
<comment type="subcellular location">
    <subcellularLocation>
        <location evidence="2">Membrane</location>
        <topology evidence="2">Multi-pass membrane protein</topology>
    </subcellularLocation>
</comment>
<feature type="transmembrane region" description="Helical" evidence="12">
    <location>
        <begin position="183"/>
        <end position="200"/>
    </location>
</feature>
<name>A0A0L6VKY4_9BASI</name>
<dbReference type="GO" id="GO:0120547">
    <property type="term" value="F:heme A synthase activity"/>
    <property type="evidence" value="ECO:0007669"/>
    <property type="project" value="UniProtKB-EC"/>
</dbReference>
<accession>A0A0L6VKY4</accession>
<proteinExistence type="predicted"/>
<keyword evidence="8" id="KW-0350">Heme biosynthesis</keyword>
<evidence type="ECO:0000256" key="1">
    <source>
        <dbReference type="ARBA" id="ARBA00001970"/>
    </source>
</evidence>
<dbReference type="GO" id="GO:0006784">
    <property type="term" value="P:heme A biosynthetic process"/>
    <property type="evidence" value="ECO:0007669"/>
    <property type="project" value="InterPro"/>
</dbReference>
<keyword evidence="5 12" id="KW-1133">Transmembrane helix</keyword>